<dbReference type="InterPro" id="IPR006597">
    <property type="entry name" value="Sel1-like"/>
</dbReference>
<dbReference type="SUPFAM" id="SSF81901">
    <property type="entry name" value="HCP-like"/>
    <property type="match status" value="1"/>
</dbReference>
<evidence type="ECO:0000256" key="4">
    <source>
        <dbReference type="ARBA" id="ARBA00022840"/>
    </source>
</evidence>
<accession>A0ABN7VBK0</accession>
<dbReference type="Proteomes" id="UP000789901">
    <property type="component" value="Unassembled WGS sequence"/>
</dbReference>
<dbReference type="Gene3D" id="1.10.510.10">
    <property type="entry name" value="Transferase(Phosphotransferase) domain 1"/>
    <property type="match status" value="1"/>
</dbReference>
<protein>
    <submittedName>
        <fullName evidence="6">10804_t:CDS:1</fullName>
    </submittedName>
</protein>
<gene>
    <name evidence="6" type="ORF">GMARGA_LOCUS16112</name>
</gene>
<reference evidence="6 7" key="1">
    <citation type="submission" date="2021-06" db="EMBL/GenBank/DDBJ databases">
        <authorList>
            <person name="Kallberg Y."/>
            <person name="Tangrot J."/>
            <person name="Rosling A."/>
        </authorList>
    </citation>
    <scope>NUCLEOTIDE SEQUENCE [LARGE SCALE GENOMIC DNA]</scope>
    <source>
        <strain evidence="6 7">120-4 pot B 10/14</strain>
    </source>
</reference>
<keyword evidence="1" id="KW-0808">Transferase</keyword>
<dbReference type="InterPro" id="IPR051681">
    <property type="entry name" value="Ser/Thr_Kinases-Pseudokinases"/>
</dbReference>
<feature type="domain" description="Protein kinase" evidence="5">
    <location>
        <begin position="29"/>
        <end position="377"/>
    </location>
</feature>
<dbReference type="PANTHER" id="PTHR44329:SF288">
    <property type="entry name" value="MITOGEN-ACTIVATED PROTEIN KINASE KINASE KINASE 20"/>
    <property type="match status" value="1"/>
</dbReference>
<dbReference type="InterPro" id="IPR011009">
    <property type="entry name" value="Kinase-like_dom_sf"/>
</dbReference>
<sequence>MADILTELFSNNINSEEYKVIKQYEYNLFSNFREISRSPFGIVRTAKWDDSIIILKSITIDTNTMDREFVNEIMNALNTKNMDIPDETTMKRIIAKLKNMRFSLIDDQKSPFGKWVEIRVLPVKSIGQDLKVIETNDHTIKEIENELKHIISIESHENIIKFHGIAYEIDKWDSSVVEYVLILEYADNGTLREYLHQNSTKIEWALKVQFAIQLVAAVKWLHIHNIVHGDLHPNNILIHRDIRGEILKLADFGLSRRVINASMSQTTGEVFGIIPYIDPQCFIEEISQDGKPLKYKKNKKSDIYSIGVILWEISSEKQPFKNENPPKLPFNIINGLREKPIADTNLEYVAIYQRCWQGKREDRPSIEEVATAFEDLIVQDISVNDSCVDIYDISKSEFEKYIDTAFKGIATDFSPDVTIVEQYDMTLFINNLYSTFSKLFNEGKPARDIIINFISKSNKTKEEIFQWLLTNNNNHPKYICLLGLFYHWKIGTDENNVVIVELFVNAAEKEDIIAQYFSGKCYAEGWNTDKNKKKALEWYNKAAENECASAEYVLGEYFYKLRKYAKAFEFLERAANHGNLKALNTLGVCYQKGQGTDSSVVEGLFNILLEMELNPAVE</sequence>
<comment type="caution">
    <text evidence="6">The sequence shown here is derived from an EMBL/GenBank/DDBJ whole genome shotgun (WGS) entry which is preliminary data.</text>
</comment>
<dbReference type="SUPFAM" id="SSF56112">
    <property type="entry name" value="Protein kinase-like (PK-like)"/>
    <property type="match status" value="1"/>
</dbReference>
<evidence type="ECO:0000256" key="3">
    <source>
        <dbReference type="ARBA" id="ARBA00022777"/>
    </source>
</evidence>
<evidence type="ECO:0000256" key="2">
    <source>
        <dbReference type="ARBA" id="ARBA00022741"/>
    </source>
</evidence>
<evidence type="ECO:0000256" key="1">
    <source>
        <dbReference type="ARBA" id="ARBA00022679"/>
    </source>
</evidence>
<dbReference type="InterPro" id="IPR000719">
    <property type="entry name" value="Prot_kinase_dom"/>
</dbReference>
<dbReference type="InterPro" id="IPR011990">
    <property type="entry name" value="TPR-like_helical_dom_sf"/>
</dbReference>
<organism evidence="6 7">
    <name type="scientific">Gigaspora margarita</name>
    <dbReference type="NCBI Taxonomy" id="4874"/>
    <lineage>
        <taxon>Eukaryota</taxon>
        <taxon>Fungi</taxon>
        <taxon>Fungi incertae sedis</taxon>
        <taxon>Mucoromycota</taxon>
        <taxon>Glomeromycotina</taxon>
        <taxon>Glomeromycetes</taxon>
        <taxon>Diversisporales</taxon>
        <taxon>Gigasporaceae</taxon>
        <taxon>Gigaspora</taxon>
    </lineage>
</organism>
<evidence type="ECO:0000259" key="5">
    <source>
        <dbReference type="PROSITE" id="PS50011"/>
    </source>
</evidence>
<dbReference type="EMBL" id="CAJVQB010011518">
    <property type="protein sequence ID" value="CAG8748348.1"/>
    <property type="molecule type" value="Genomic_DNA"/>
</dbReference>
<proteinExistence type="predicted"/>
<dbReference type="SMART" id="SM00671">
    <property type="entry name" value="SEL1"/>
    <property type="match status" value="3"/>
</dbReference>
<dbReference type="PANTHER" id="PTHR44329">
    <property type="entry name" value="SERINE/THREONINE-PROTEIN KINASE TNNI3K-RELATED"/>
    <property type="match status" value="1"/>
</dbReference>
<keyword evidence="4" id="KW-0067">ATP-binding</keyword>
<evidence type="ECO:0000313" key="7">
    <source>
        <dbReference type="Proteomes" id="UP000789901"/>
    </source>
</evidence>
<dbReference type="PROSITE" id="PS50011">
    <property type="entry name" value="PROTEIN_KINASE_DOM"/>
    <property type="match status" value="1"/>
</dbReference>
<evidence type="ECO:0000313" key="6">
    <source>
        <dbReference type="EMBL" id="CAG8748348.1"/>
    </source>
</evidence>
<dbReference type="Pfam" id="PF08238">
    <property type="entry name" value="Sel1"/>
    <property type="match status" value="3"/>
</dbReference>
<dbReference type="Gene3D" id="1.25.40.10">
    <property type="entry name" value="Tetratricopeptide repeat domain"/>
    <property type="match status" value="1"/>
</dbReference>
<keyword evidence="3" id="KW-0418">Kinase</keyword>
<keyword evidence="2" id="KW-0547">Nucleotide-binding</keyword>
<name>A0ABN7VBK0_GIGMA</name>
<dbReference type="Pfam" id="PF07714">
    <property type="entry name" value="PK_Tyr_Ser-Thr"/>
    <property type="match status" value="1"/>
</dbReference>
<keyword evidence="7" id="KW-1185">Reference proteome</keyword>
<dbReference type="InterPro" id="IPR001245">
    <property type="entry name" value="Ser-Thr/Tyr_kinase_cat_dom"/>
</dbReference>